<keyword evidence="1" id="KW-1133">Transmembrane helix</keyword>
<protein>
    <submittedName>
        <fullName evidence="2">Pathogenicity-like protein</fullName>
    </submittedName>
</protein>
<keyword evidence="1" id="KW-0812">Transmembrane</keyword>
<keyword evidence="1" id="KW-0472">Membrane</keyword>
<dbReference type="Proteomes" id="UP000636453">
    <property type="component" value="Unassembled WGS sequence"/>
</dbReference>
<name>A0A918YX54_9GAMM</name>
<gene>
    <name evidence="2" type="ORF">GCM10007167_07220</name>
</gene>
<comment type="caution">
    <text evidence="2">The sequence shown here is derived from an EMBL/GenBank/DDBJ whole genome shotgun (WGS) entry which is preliminary data.</text>
</comment>
<dbReference type="RefSeq" id="WP_146474306.1">
    <property type="nucleotide sequence ID" value="NZ_BNCF01000003.1"/>
</dbReference>
<evidence type="ECO:0000313" key="3">
    <source>
        <dbReference type="Proteomes" id="UP000636453"/>
    </source>
</evidence>
<keyword evidence="3" id="KW-1185">Reference proteome</keyword>
<accession>A0A918YX54</accession>
<evidence type="ECO:0000313" key="2">
    <source>
        <dbReference type="EMBL" id="GHE28296.1"/>
    </source>
</evidence>
<dbReference type="EMBL" id="BNCF01000003">
    <property type="protein sequence ID" value="GHE28296.1"/>
    <property type="molecule type" value="Genomic_DNA"/>
</dbReference>
<reference evidence="2" key="2">
    <citation type="submission" date="2020-09" db="EMBL/GenBank/DDBJ databases">
        <authorList>
            <person name="Sun Q."/>
            <person name="Kim S."/>
        </authorList>
    </citation>
    <scope>NUCLEOTIDE SEQUENCE</scope>
    <source>
        <strain evidence="2">KCTC 32020</strain>
    </source>
</reference>
<organism evidence="2 3">
    <name type="scientific">Vulcaniibacterium thermophilum</name>
    <dbReference type="NCBI Taxonomy" id="1169913"/>
    <lineage>
        <taxon>Bacteria</taxon>
        <taxon>Pseudomonadati</taxon>
        <taxon>Pseudomonadota</taxon>
        <taxon>Gammaproteobacteria</taxon>
        <taxon>Lysobacterales</taxon>
        <taxon>Lysobacteraceae</taxon>
        <taxon>Vulcaniibacterium</taxon>
    </lineage>
</organism>
<dbReference type="OrthoDB" id="5955962at2"/>
<evidence type="ECO:0000256" key="1">
    <source>
        <dbReference type="SAM" id="Phobius"/>
    </source>
</evidence>
<reference evidence="2" key="1">
    <citation type="journal article" date="2014" name="Int. J. Syst. Evol. Microbiol.">
        <title>Complete genome sequence of Corynebacterium casei LMG S-19264T (=DSM 44701T), isolated from a smear-ripened cheese.</title>
        <authorList>
            <consortium name="US DOE Joint Genome Institute (JGI-PGF)"/>
            <person name="Walter F."/>
            <person name="Albersmeier A."/>
            <person name="Kalinowski J."/>
            <person name="Ruckert C."/>
        </authorList>
    </citation>
    <scope>NUCLEOTIDE SEQUENCE</scope>
    <source>
        <strain evidence="2">KCTC 32020</strain>
    </source>
</reference>
<sequence length="130" mass="14485">MRQVFSSPRLENVEAVAQMLREEGIEVRITNGRSYKGNRRGTFSYRESHGAKPAVWVVKSDDQVRAREILRDAGLMQSTRTPGDSFLAPTFRDAESDHVANPAARRAFRIKLGLLIGIAIAAALTLSRLF</sequence>
<feature type="transmembrane region" description="Helical" evidence="1">
    <location>
        <begin position="112"/>
        <end position="129"/>
    </location>
</feature>
<dbReference type="AlphaFoldDB" id="A0A918YX54"/>
<proteinExistence type="predicted"/>